<dbReference type="InterPro" id="IPR015422">
    <property type="entry name" value="PyrdxlP-dep_Trfase_small"/>
</dbReference>
<protein>
    <submittedName>
        <fullName evidence="5">Cystathionine gamma-synthase</fullName>
    </submittedName>
</protein>
<dbReference type="PANTHER" id="PTHR11808">
    <property type="entry name" value="TRANS-SULFURATION ENZYME FAMILY MEMBER"/>
    <property type="match status" value="1"/>
</dbReference>
<evidence type="ECO:0000256" key="1">
    <source>
        <dbReference type="ARBA" id="ARBA00001933"/>
    </source>
</evidence>
<dbReference type="SUPFAM" id="SSF53383">
    <property type="entry name" value="PLP-dependent transferases"/>
    <property type="match status" value="1"/>
</dbReference>
<organism evidence="5 6">
    <name type="scientific">Acidiferrimicrobium australe</name>
    <dbReference type="NCBI Taxonomy" id="2664430"/>
    <lineage>
        <taxon>Bacteria</taxon>
        <taxon>Bacillati</taxon>
        <taxon>Actinomycetota</taxon>
        <taxon>Acidimicrobiia</taxon>
        <taxon>Acidimicrobiales</taxon>
        <taxon>Acidimicrobiaceae</taxon>
        <taxon>Acidiferrimicrobium</taxon>
    </lineage>
</organism>
<dbReference type="InterPro" id="IPR015424">
    <property type="entry name" value="PyrdxlP-dep_Trfase"/>
</dbReference>
<evidence type="ECO:0000313" key="6">
    <source>
        <dbReference type="Proteomes" id="UP000437736"/>
    </source>
</evidence>
<comment type="cofactor">
    <cofactor evidence="1 4">
        <name>pyridoxal 5'-phosphate</name>
        <dbReference type="ChEBI" id="CHEBI:597326"/>
    </cofactor>
</comment>
<feature type="non-terminal residue" evidence="5">
    <location>
        <position position="1"/>
    </location>
</feature>
<dbReference type="Pfam" id="PF01053">
    <property type="entry name" value="Cys_Met_Meta_PP"/>
    <property type="match status" value="1"/>
</dbReference>
<keyword evidence="3 4" id="KW-0663">Pyridoxal phosphate</keyword>
<accession>A0ABW9QWS9</accession>
<feature type="non-terminal residue" evidence="5">
    <location>
        <position position="187"/>
    </location>
</feature>
<evidence type="ECO:0000313" key="5">
    <source>
        <dbReference type="EMBL" id="MST34132.1"/>
    </source>
</evidence>
<comment type="similarity">
    <text evidence="2 4">Belongs to the trans-sulfuration enzymes family.</text>
</comment>
<dbReference type="Gene3D" id="3.90.1150.10">
    <property type="entry name" value="Aspartate Aminotransferase, domain 1"/>
    <property type="match status" value="1"/>
</dbReference>
<evidence type="ECO:0000256" key="2">
    <source>
        <dbReference type="ARBA" id="ARBA00009077"/>
    </source>
</evidence>
<reference evidence="5 6" key="1">
    <citation type="submission" date="2019-11" db="EMBL/GenBank/DDBJ databases">
        <title>Acidiferrimicrobium australis gen. nov., sp. nov., an acidophilic and obligately heterotrophic, member of the Actinobacteria that catalyses dissimilatory oxido- reduction of iron isolated from metal-rich acidic water in Chile.</title>
        <authorList>
            <person name="Gonzalez D."/>
            <person name="Huber K."/>
            <person name="Hedrich S."/>
            <person name="Rojas-Villalobos C."/>
            <person name="Quatrini R."/>
            <person name="Dinamarca M.A."/>
            <person name="Schwarz A."/>
            <person name="Canales C."/>
            <person name="Nancucheo I."/>
        </authorList>
    </citation>
    <scope>NUCLEOTIDE SEQUENCE [LARGE SCALE GENOMIC DNA]</scope>
    <source>
        <strain evidence="5 6">USS-CCA1</strain>
    </source>
</reference>
<evidence type="ECO:0000256" key="4">
    <source>
        <dbReference type="RuleBase" id="RU362118"/>
    </source>
</evidence>
<keyword evidence="6" id="KW-1185">Reference proteome</keyword>
<dbReference type="EMBL" id="WJHE01000864">
    <property type="protein sequence ID" value="MST34132.1"/>
    <property type="molecule type" value="Genomic_DNA"/>
</dbReference>
<dbReference type="Proteomes" id="UP000437736">
    <property type="component" value="Unassembled WGS sequence"/>
</dbReference>
<dbReference type="InterPro" id="IPR015421">
    <property type="entry name" value="PyrdxlP-dep_Trfase_major"/>
</dbReference>
<gene>
    <name evidence="5" type="ORF">GHK86_15555</name>
</gene>
<dbReference type="InterPro" id="IPR000277">
    <property type="entry name" value="Cys/Met-Metab_PyrdxlP-dep_enz"/>
</dbReference>
<dbReference type="PANTHER" id="PTHR11808:SF15">
    <property type="entry name" value="CYSTATHIONINE GAMMA-LYASE"/>
    <property type="match status" value="1"/>
</dbReference>
<name>A0ABW9QWS9_9ACTN</name>
<sequence>GAGGLLWIESPSNPLLAVADVPALVAGAHTAGFDVAVDNTFATPLLQQPLRHGADVVVHSATKALSGHSDVLLGVAVTTRPDLHAALRRRRTLHGAAPGPWEAWLALRGIRTLALRVERSQANAGELARRLQAHPGVERVHYPGLPEDPGHERMRRQMAGAGFVVSFVVRGGGAPAEAAEAVAAGVR</sequence>
<comment type="caution">
    <text evidence="5">The sequence shown here is derived from an EMBL/GenBank/DDBJ whole genome shotgun (WGS) entry which is preliminary data.</text>
</comment>
<proteinExistence type="inferred from homology"/>
<evidence type="ECO:0000256" key="3">
    <source>
        <dbReference type="ARBA" id="ARBA00022898"/>
    </source>
</evidence>
<dbReference type="Gene3D" id="3.40.640.10">
    <property type="entry name" value="Type I PLP-dependent aspartate aminotransferase-like (Major domain)"/>
    <property type="match status" value="1"/>
</dbReference>